<feature type="region of interest" description="Disordered" evidence="1">
    <location>
        <begin position="227"/>
        <end position="303"/>
    </location>
</feature>
<feature type="compositionally biased region" description="Polar residues" evidence="1">
    <location>
        <begin position="292"/>
        <end position="303"/>
    </location>
</feature>
<proteinExistence type="predicted"/>
<dbReference type="OrthoDB" id="6152532at2759"/>
<protein>
    <submittedName>
        <fullName evidence="2">Uncharacterized protein</fullName>
    </submittedName>
</protein>
<feature type="compositionally biased region" description="Polar residues" evidence="1">
    <location>
        <begin position="267"/>
        <end position="277"/>
    </location>
</feature>
<feature type="compositionally biased region" description="Low complexity" evidence="1">
    <location>
        <begin position="109"/>
        <end position="121"/>
    </location>
</feature>
<evidence type="ECO:0000256" key="1">
    <source>
        <dbReference type="SAM" id="MobiDB-lite"/>
    </source>
</evidence>
<name>A0A4C1VRV4_EUMVA</name>
<reference evidence="2 3" key="1">
    <citation type="journal article" date="2019" name="Commun. Biol.">
        <title>The bagworm genome reveals a unique fibroin gene that provides high tensile strength.</title>
        <authorList>
            <person name="Kono N."/>
            <person name="Nakamura H."/>
            <person name="Ohtoshi R."/>
            <person name="Tomita M."/>
            <person name="Numata K."/>
            <person name="Arakawa K."/>
        </authorList>
    </citation>
    <scope>NUCLEOTIDE SEQUENCE [LARGE SCALE GENOMIC DNA]</scope>
</reference>
<evidence type="ECO:0000313" key="3">
    <source>
        <dbReference type="Proteomes" id="UP000299102"/>
    </source>
</evidence>
<organism evidence="2 3">
    <name type="scientific">Eumeta variegata</name>
    <name type="common">Bagworm moth</name>
    <name type="synonym">Eumeta japonica</name>
    <dbReference type="NCBI Taxonomy" id="151549"/>
    <lineage>
        <taxon>Eukaryota</taxon>
        <taxon>Metazoa</taxon>
        <taxon>Ecdysozoa</taxon>
        <taxon>Arthropoda</taxon>
        <taxon>Hexapoda</taxon>
        <taxon>Insecta</taxon>
        <taxon>Pterygota</taxon>
        <taxon>Neoptera</taxon>
        <taxon>Endopterygota</taxon>
        <taxon>Lepidoptera</taxon>
        <taxon>Glossata</taxon>
        <taxon>Ditrysia</taxon>
        <taxon>Tineoidea</taxon>
        <taxon>Psychidae</taxon>
        <taxon>Oiketicinae</taxon>
        <taxon>Eumeta</taxon>
    </lineage>
</organism>
<sequence length="401" mass="43981">MTQEELCMQFDDDLHSFTGDVDHDSISEDQPMKIERNIVKNMILRFEKSATPESEQDLSEVVERRRKSPTGSLSAIINPIQAHFHLNSMSPTRDRNSSVSVNSILSGVSEASSGSVSSGFGSDRKSGSDLCNRFVRPHRPAPPPPEPFNDSCSSAGSRSPVPDSDAVLNRRLSFTATNVSPLVQRRVRQPPVIRRKSFGGHLGETHWSYGVSQTDLEKLLRLKRSEISDNEEDSKSVASGKSDHVEDEAEGLDDDRSSTVDGGRAETLSTDQSTDTLINEDGTISDEGDDSTAASDVSGGPSNYDNVSIKSISSFDMVPYQRYDSITVSSDEFGSEVCHAPDTEFLTVSAVNEWCVSKSKVPILMPVETKKEKFRRSCAWAQKVVQLPADTSPTCLRCDHL</sequence>
<feature type="region of interest" description="Disordered" evidence="1">
    <location>
        <begin position="49"/>
        <end position="74"/>
    </location>
</feature>
<gene>
    <name evidence="2" type="ORF">EVAR_32575_1</name>
</gene>
<dbReference type="AlphaFoldDB" id="A0A4C1VRV4"/>
<dbReference type="EMBL" id="BGZK01000393">
    <property type="protein sequence ID" value="GBP41122.1"/>
    <property type="molecule type" value="Genomic_DNA"/>
</dbReference>
<keyword evidence="3" id="KW-1185">Reference proteome</keyword>
<dbReference type="Proteomes" id="UP000299102">
    <property type="component" value="Unassembled WGS sequence"/>
</dbReference>
<accession>A0A4C1VRV4</accession>
<comment type="caution">
    <text evidence="2">The sequence shown here is derived from an EMBL/GenBank/DDBJ whole genome shotgun (WGS) entry which is preliminary data.</text>
</comment>
<feature type="region of interest" description="Disordered" evidence="1">
    <location>
        <begin position="109"/>
        <end position="164"/>
    </location>
</feature>
<evidence type="ECO:0000313" key="2">
    <source>
        <dbReference type="EMBL" id="GBP41122.1"/>
    </source>
</evidence>